<accession>A0ACC0VET2</accession>
<name>A0ACC0VET2_9HYPO</name>
<comment type="caution">
    <text evidence="1">The sequence shown here is derived from an EMBL/GenBank/DDBJ whole genome shotgun (WGS) entry which is preliminary data.</text>
</comment>
<sequence length="581" mass="62419">MALDEKPSGPPSTTGTLSGEKETTVNATTGLDNNNHNSNTIAEKREHDANNSAEDDNDTPEPSYLSGFALFRVMFGLVIVMLLAMLDVSIISTAIPKITSQFHRLDHVGWYIGAYQLASSTVQPLTGKVYTHFSLKWSFLSFFLIFEIGSAICGAAQSSIMLILGRVVAGLGGSGLINGVLTIVGSTVEPKRRPMYTGLAMGCSQLGIIMGPLVGGALTEHATWRWCFYINLPAGGLASLFLALTPVPDQTVKPPVTLARIRSVLPRFDLAGFALFAPASIMFLLALQFGSQDYGWGSSEVIGLFCGAAATLAIFLFWEYRMGDDAMIPFGIVRQRIVWVSCLQSGCLMSAMIVGTNFMPIYFQSVKGLSPTMSGVYMLASIISNLILVLFSGALIRRFGYYMPWATVAAAGTAIGAGLISTWQPNTSLGKQIGYQILYGFRGLGMQIPMVAVQHVLPIKNMAVGNAILVFCMNFFGAVFTIIANTIFNQELTKNMPSFVDGAMAIAAGGDAEAVRALVGMSPGGGEDYAQRLFEVLRAYSNAFDSLFYLVIALCCLAFVLSFGMGWVDLRGKKQAKEGEA</sequence>
<dbReference type="EMBL" id="CM047940">
    <property type="protein sequence ID" value="KAI9904335.1"/>
    <property type="molecule type" value="Genomic_DNA"/>
</dbReference>
<organism evidence="1 2">
    <name type="scientific">Trichothecium roseum</name>
    <dbReference type="NCBI Taxonomy" id="47278"/>
    <lineage>
        <taxon>Eukaryota</taxon>
        <taxon>Fungi</taxon>
        <taxon>Dikarya</taxon>
        <taxon>Ascomycota</taxon>
        <taxon>Pezizomycotina</taxon>
        <taxon>Sordariomycetes</taxon>
        <taxon>Hypocreomycetidae</taxon>
        <taxon>Hypocreales</taxon>
        <taxon>Hypocreales incertae sedis</taxon>
        <taxon>Trichothecium</taxon>
    </lineage>
</organism>
<evidence type="ECO:0000313" key="2">
    <source>
        <dbReference type="Proteomes" id="UP001163324"/>
    </source>
</evidence>
<proteinExistence type="predicted"/>
<evidence type="ECO:0000313" key="1">
    <source>
        <dbReference type="EMBL" id="KAI9904335.1"/>
    </source>
</evidence>
<keyword evidence="2" id="KW-1185">Reference proteome</keyword>
<reference evidence="1" key="1">
    <citation type="submission" date="2022-10" db="EMBL/GenBank/DDBJ databases">
        <title>Complete Genome of Trichothecium roseum strain YXFP-22015, a Plant Pathogen Isolated from Citrus.</title>
        <authorList>
            <person name="Wang Y."/>
            <person name="Zhu L."/>
        </authorList>
    </citation>
    <scope>NUCLEOTIDE SEQUENCE</scope>
    <source>
        <strain evidence="1">YXFP-22015</strain>
    </source>
</reference>
<gene>
    <name evidence="1" type="ORF">N3K66_000864</name>
</gene>
<dbReference type="Proteomes" id="UP001163324">
    <property type="component" value="Chromosome 1"/>
</dbReference>
<protein>
    <submittedName>
        <fullName evidence="1">Uncharacterized protein</fullName>
    </submittedName>
</protein>